<dbReference type="AlphaFoldDB" id="A0A918TNQ2"/>
<feature type="transmembrane region" description="Helical" evidence="6">
    <location>
        <begin position="227"/>
        <end position="247"/>
    </location>
</feature>
<comment type="caution">
    <text evidence="7">The sequence shown here is derived from an EMBL/GenBank/DDBJ whole genome shotgun (WGS) entry which is preliminary data.</text>
</comment>
<evidence type="ECO:0000256" key="6">
    <source>
        <dbReference type="SAM" id="Phobius"/>
    </source>
</evidence>
<protein>
    <recommendedName>
        <fullName evidence="9">Prenyltransferase</fullName>
    </recommendedName>
</protein>
<gene>
    <name evidence="7" type="ORF">GCM10007100_23380</name>
</gene>
<evidence type="ECO:0000256" key="4">
    <source>
        <dbReference type="ARBA" id="ARBA00022989"/>
    </source>
</evidence>
<reference evidence="7" key="2">
    <citation type="submission" date="2020-09" db="EMBL/GenBank/DDBJ databases">
        <authorList>
            <person name="Sun Q."/>
            <person name="Kim S."/>
        </authorList>
    </citation>
    <scope>NUCLEOTIDE SEQUENCE</scope>
    <source>
        <strain evidence="7">KCTC 12988</strain>
    </source>
</reference>
<evidence type="ECO:0008006" key="9">
    <source>
        <dbReference type="Google" id="ProtNLM"/>
    </source>
</evidence>
<organism evidence="7 8">
    <name type="scientific">Roseibacillus persicicus</name>
    <dbReference type="NCBI Taxonomy" id="454148"/>
    <lineage>
        <taxon>Bacteria</taxon>
        <taxon>Pseudomonadati</taxon>
        <taxon>Verrucomicrobiota</taxon>
        <taxon>Verrucomicrobiia</taxon>
        <taxon>Verrucomicrobiales</taxon>
        <taxon>Verrucomicrobiaceae</taxon>
        <taxon>Roseibacillus</taxon>
    </lineage>
</organism>
<dbReference type="InterPro" id="IPR044878">
    <property type="entry name" value="UbiA_sf"/>
</dbReference>
<evidence type="ECO:0000256" key="5">
    <source>
        <dbReference type="ARBA" id="ARBA00023136"/>
    </source>
</evidence>
<feature type="transmembrane region" description="Helical" evidence="6">
    <location>
        <begin position="135"/>
        <end position="153"/>
    </location>
</feature>
<name>A0A918TNQ2_9BACT</name>
<evidence type="ECO:0000256" key="2">
    <source>
        <dbReference type="ARBA" id="ARBA00022475"/>
    </source>
</evidence>
<keyword evidence="4 6" id="KW-1133">Transmembrane helix</keyword>
<feature type="transmembrane region" description="Helical" evidence="6">
    <location>
        <begin position="191"/>
        <end position="215"/>
    </location>
</feature>
<keyword evidence="8" id="KW-1185">Reference proteome</keyword>
<keyword evidence="5 6" id="KW-0472">Membrane</keyword>
<feature type="transmembrane region" description="Helical" evidence="6">
    <location>
        <begin position="44"/>
        <end position="65"/>
    </location>
</feature>
<feature type="transmembrane region" description="Helical" evidence="6">
    <location>
        <begin position="315"/>
        <end position="332"/>
    </location>
</feature>
<keyword evidence="3 6" id="KW-0812">Transmembrane</keyword>
<evidence type="ECO:0000256" key="1">
    <source>
        <dbReference type="ARBA" id="ARBA00004141"/>
    </source>
</evidence>
<feature type="transmembrane region" description="Helical" evidence="6">
    <location>
        <begin position="86"/>
        <end position="107"/>
    </location>
</feature>
<evidence type="ECO:0000256" key="3">
    <source>
        <dbReference type="ARBA" id="ARBA00022692"/>
    </source>
</evidence>
<feature type="transmembrane region" description="Helical" evidence="6">
    <location>
        <begin position="253"/>
        <end position="272"/>
    </location>
</feature>
<sequence length="339" mass="37047">MRKQTIIDLLAAGRVANLPSVVSNVLLGCGLGMFLRNFGQDPVFLFPCLAGCFLYVGGCFYNDWADRKWDAENRPERAIPSQRLKPLAMLLASLALMCLGVVCAFVIGTGALFIAGWIVASILVYTWIHKKTAWGVLPMGLCRALLYPLGFVAQKWDPNSWSNHFQILGLREGTEDKAELAPKGMSYDSEVWFQTQTVSIFAVGLLLYVAGLSLFARAESKPVVPQLNRVLGILFMSLVVIGHSHFLVFEFPAWSALSLVPFLVLLITGILAMKKSVGKGVSLLLANICLVDFIFALPLAIGFTQWDFALTTSQALVFPLVSFGGFLLALLLQKIAPAT</sequence>
<dbReference type="Proteomes" id="UP000644507">
    <property type="component" value="Unassembled WGS sequence"/>
</dbReference>
<dbReference type="GO" id="GO:0016765">
    <property type="term" value="F:transferase activity, transferring alkyl or aryl (other than methyl) groups"/>
    <property type="evidence" value="ECO:0007669"/>
    <property type="project" value="InterPro"/>
</dbReference>
<dbReference type="RefSeq" id="WP_189570146.1">
    <property type="nucleotide sequence ID" value="NZ_BMXI01000009.1"/>
</dbReference>
<proteinExistence type="predicted"/>
<feature type="transmembrane region" description="Helical" evidence="6">
    <location>
        <begin position="113"/>
        <end position="128"/>
    </location>
</feature>
<feature type="transmembrane region" description="Helical" evidence="6">
    <location>
        <begin position="284"/>
        <end position="303"/>
    </location>
</feature>
<keyword evidence="2" id="KW-1003">Cell membrane</keyword>
<reference evidence="7" key="1">
    <citation type="journal article" date="2014" name="Int. J. Syst. Evol. Microbiol.">
        <title>Complete genome sequence of Corynebacterium casei LMG S-19264T (=DSM 44701T), isolated from a smear-ripened cheese.</title>
        <authorList>
            <consortium name="US DOE Joint Genome Institute (JGI-PGF)"/>
            <person name="Walter F."/>
            <person name="Albersmeier A."/>
            <person name="Kalinowski J."/>
            <person name="Ruckert C."/>
        </authorList>
    </citation>
    <scope>NUCLEOTIDE SEQUENCE</scope>
    <source>
        <strain evidence="7">KCTC 12988</strain>
    </source>
</reference>
<dbReference type="InterPro" id="IPR000537">
    <property type="entry name" value="UbiA_prenyltransferase"/>
</dbReference>
<dbReference type="Gene3D" id="1.10.357.140">
    <property type="entry name" value="UbiA prenyltransferase"/>
    <property type="match status" value="1"/>
</dbReference>
<evidence type="ECO:0000313" key="8">
    <source>
        <dbReference type="Proteomes" id="UP000644507"/>
    </source>
</evidence>
<feature type="transmembrane region" description="Helical" evidence="6">
    <location>
        <begin position="21"/>
        <end position="38"/>
    </location>
</feature>
<dbReference type="EMBL" id="BMXI01000009">
    <property type="protein sequence ID" value="GHC55866.1"/>
    <property type="molecule type" value="Genomic_DNA"/>
</dbReference>
<dbReference type="GO" id="GO:0016020">
    <property type="term" value="C:membrane"/>
    <property type="evidence" value="ECO:0007669"/>
    <property type="project" value="UniProtKB-SubCell"/>
</dbReference>
<accession>A0A918TNQ2</accession>
<dbReference type="PROSITE" id="PS51257">
    <property type="entry name" value="PROKAR_LIPOPROTEIN"/>
    <property type="match status" value="1"/>
</dbReference>
<comment type="subcellular location">
    <subcellularLocation>
        <location evidence="1">Membrane</location>
        <topology evidence="1">Multi-pass membrane protein</topology>
    </subcellularLocation>
</comment>
<dbReference type="Pfam" id="PF01040">
    <property type="entry name" value="UbiA"/>
    <property type="match status" value="1"/>
</dbReference>
<evidence type="ECO:0000313" key="7">
    <source>
        <dbReference type="EMBL" id="GHC55866.1"/>
    </source>
</evidence>